<dbReference type="SUPFAM" id="SSF56112">
    <property type="entry name" value="Protein kinase-like (PK-like)"/>
    <property type="match status" value="1"/>
</dbReference>
<keyword evidence="14 19" id="KW-0472">Membrane</keyword>
<reference evidence="23" key="2">
    <citation type="journal article" date="2018" name="BMC Genomics">
        <title>A manually annotated Actinidia chinensis var. chinensis (kiwifruit) genome highlights the challenges associated with draft genomes and gene prediction in plants.</title>
        <authorList>
            <person name="Pilkington S.M."/>
            <person name="Crowhurst R."/>
            <person name="Hilario E."/>
            <person name="Nardozza S."/>
            <person name="Fraser L."/>
            <person name="Peng Y."/>
            <person name="Gunaseelan K."/>
            <person name="Simpson R."/>
            <person name="Tahir J."/>
            <person name="Deroles S.C."/>
            <person name="Templeton K."/>
            <person name="Luo Z."/>
            <person name="Davy M."/>
            <person name="Cheng C."/>
            <person name="McNeilage M."/>
            <person name="Scaglione D."/>
            <person name="Liu Y."/>
            <person name="Zhang Q."/>
            <person name="Datson P."/>
            <person name="De Silva N."/>
            <person name="Gardiner S.E."/>
            <person name="Bassett H."/>
            <person name="Chagne D."/>
            <person name="McCallum J."/>
            <person name="Dzierzon H."/>
            <person name="Deng C."/>
            <person name="Wang Y.Y."/>
            <person name="Barron L."/>
            <person name="Manako K."/>
            <person name="Bowen J."/>
            <person name="Foster T.M."/>
            <person name="Erridge Z.A."/>
            <person name="Tiffin H."/>
            <person name="Waite C.N."/>
            <person name="Davies K.M."/>
            <person name="Grierson E.P."/>
            <person name="Laing W.A."/>
            <person name="Kirk R."/>
            <person name="Chen X."/>
            <person name="Wood M."/>
            <person name="Montefiori M."/>
            <person name="Brummell D.A."/>
            <person name="Schwinn K.E."/>
            <person name="Catanach A."/>
            <person name="Fullerton C."/>
            <person name="Li D."/>
            <person name="Meiyalaghan S."/>
            <person name="Nieuwenhuizen N."/>
            <person name="Read N."/>
            <person name="Prakash R."/>
            <person name="Hunter D."/>
            <person name="Zhang H."/>
            <person name="McKenzie M."/>
            <person name="Knabel M."/>
            <person name="Harris A."/>
            <person name="Allan A.C."/>
            <person name="Gleave A."/>
            <person name="Chen A."/>
            <person name="Janssen B.J."/>
            <person name="Plunkett B."/>
            <person name="Ampomah-Dwamena C."/>
            <person name="Voogd C."/>
            <person name="Leif D."/>
            <person name="Lafferty D."/>
            <person name="Souleyre E.J.F."/>
            <person name="Varkonyi-Gasic E."/>
            <person name="Gambi F."/>
            <person name="Hanley J."/>
            <person name="Yao J.L."/>
            <person name="Cheung J."/>
            <person name="David K.M."/>
            <person name="Warren B."/>
            <person name="Marsh K."/>
            <person name="Snowden K.C."/>
            <person name="Lin-Wang K."/>
            <person name="Brian L."/>
            <person name="Martinez-Sanchez M."/>
            <person name="Wang M."/>
            <person name="Ileperuma N."/>
            <person name="Macnee N."/>
            <person name="Campin R."/>
            <person name="McAtee P."/>
            <person name="Drummond R.S.M."/>
            <person name="Espley R.V."/>
            <person name="Ireland H.S."/>
            <person name="Wu R."/>
            <person name="Atkinson R.G."/>
            <person name="Karunairetnam S."/>
            <person name="Bulley S."/>
            <person name="Chunkath S."/>
            <person name="Hanley Z."/>
            <person name="Storey R."/>
            <person name="Thrimawithana A.H."/>
            <person name="Thomson S."/>
            <person name="David C."/>
            <person name="Testolin R."/>
            <person name="Huang H."/>
            <person name="Hellens R.P."/>
            <person name="Schaffer R.J."/>
        </authorList>
    </citation>
    <scope>NUCLEOTIDE SEQUENCE [LARGE SCALE GENOMIC DNA]</scope>
    <source>
        <strain evidence="23">cv. Red5</strain>
    </source>
</reference>
<evidence type="ECO:0000256" key="3">
    <source>
        <dbReference type="ARBA" id="ARBA00012513"/>
    </source>
</evidence>
<evidence type="ECO:0000256" key="16">
    <source>
        <dbReference type="ARBA" id="ARBA00047899"/>
    </source>
</evidence>
<keyword evidence="8 20" id="KW-0732">Signal</keyword>
<dbReference type="EMBL" id="NKQK01000029">
    <property type="protein sequence ID" value="PSR85228.1"/>
    <property type="molecule type" value="Genomic_DNA"/>
</dbReference>
<feature type="region of interest" description="Disordered" evidence="18">
    <location>
        <begin position="609"/>
        <end position="640"/>
    </location>
</feature>
<dbReference type="Pfam" id="PF00069">
    <property type="entry name" value="Pkinase"/>
    <property type="match status" value="1"/>
</dbReference>
<comment type="catalytic activity">
    <reaction evidence="17">
        <text>L-seryl-[protein] + ATP = O-phospho-L-seryl-[protein] + ADP + H(+)</text>
        <dbReference type="Rhea" id="RHEA:17989"/>
        <dbReference type="Rhea" id="RHEA-COMP:9863"/>
        <dbReference type="Rhea" id="RHEA-COMP:11604"/>
        <dbReference type="ChEBI" id="CHEBI:15378"/>
        <dbReference type="ChEBI" id="CHEBI:29999"/>
        <dbReference type="ChEBI" id="CHEBI:30616"/>
        <dbReference type="ChEBI" id="CHEBI:83421"/>
        <dbReference type="ChEBI" id="CHEBI:456216"/>
        <dbReference type="EC" id="2.7.11.1"/>
    </reaction>
</comment>
<dbReference type="SUPFAM" id="SSF52058">
    <property type="entry name" value="L domain-like"/>
    <property type="match status" value="1"/>
</dbReference>
<evidence type="ECO:0000313" key="22">
    <source>
        <dbReference type="EMBL" id="PSR85228.1"/>
    </source>
</evidence>
<protein>
    <recommendedName>
        <fullName evidence="3">non-specific serine/threonine protein kinase</fullName>
        <ecNumber evidence="3">2.7.11.1</ecNumber>
    </recommendedName>
</protein>
<evidence type="ECO:0000256" key="14">
    <source>
        <dbReference type="ARBA" id="ARBA00023136"/>
    </source>
</evidence>
<evidence type="ECO:0000256" key="1">
    <source>
        <dbReference type="ARBA" id="ARBA00004167"/>
    </source>
</evidence>
<evidence type="ECO:0000256" key="8">
    <source>
        <dbReference type="ARBA" id="ARBA00022729"/>
    </source>
</evidence>
<dbReference type="OrthoDB" id="418615at2759"/>
<evidence type="ECO:0000256" key="4">
    <source>
        <dbReference type="ARBA" id="ARBA00022553"/>
    </source>
</evidence>
<evidence type="ECO:0000256" key="15">
    <source>
        <dbReference type="ARBA" id="ARBA00023170"/>
    </source>
</evidence>
<evidence type="ECO:0000256" key="11">
    <source>
        <dbReference type="ARBA" id="ARBA00022777"/>
    </source>
</evidence>
<dbReference type="InterPro" id="IPR046959">
    <property type="entry name" value="PRK1-6/SRF4-like"/>
</dbReference>
<gene>
    <name evidence="22" type="ORF">CEY00_Acc33213</name>
</gene>
<dbReference type="InParanoid" id="A0A2R6P4M1"/>
<dbReference type="EC" id="2.7.11.1" evidence="3"/>
<evidence type="ECO:0000256" key="2">
    <source>
        <dbReference type="ARBA" id="ARBA00008684"/>
    </source>
</evidence>
<dbReference type="Pfam" id="PF08263">
    <property type="entry name" value="LRRNT_2"/>
    <property type="match status" value="1"/>
</dbReference>
<evidence type="ECO:0000256" key="18">
    <source>
        <dbReference type="SAM" id="MobiDB-lite"/>
    </source>
</evidence>
<feature type="compositionally biased region" description="Basic and acidic residues" evidence="18">
    <location>
        <begin position="285"/>
        <end position="296"/>
    </location>
</feature>
<dbReference type="FunFam" id="3.30.200.20:FF:000307">
    <property type="entry name" value="pollen receptor-like kinase 1"/>
    <property type="match status" value="1"/>
</dbReference>
<reference evidence="22 23" key="1">
    <citation type="submission" date="2017-07" db="EMBL/GenBank/DDBJ databases">
        <title>An improved, manually edited Actinidia chinensis var. chinensis (kiwifruit) genome highlights the challenges associated with draft genomes and gene prediction in plants.</title>
        <authorList>
            <person name="Pilkington S."/>
            <person name="Crowhurst R."/>
            <person name="Hilario E."/>
            <person name="Nardozza S."/>
            <person name="Fraser L."/>
            <person name="Peng Y."/>
            <person name="Gunaseelan K."/>
            <person name="Simpson R."/>
            <person name="Tahir J."/>
            <person name="Deroles S."/>
            <person name="Templeton K."/>
            <person name="Luo Z."/>
            <person name="Davy M."/>
            <person name="Cheng C."/>
            <person name="Mcneilage M."/>
            <person name="Scaglione D."/>
            <person name="Liu Y."/>
            <person name="Zhang Q."/>
            <person name="Datson P."/>
            <person name="De Silva N."/>
            <person name="Gardiner S."/>
            <person name="Bassett H."/>
            <person name="Chagne D."/>
            <person name="Mccallum J."/>
            <person name="Dzierzon H."/>
            <person name="Deng C."/>
            <person name="Wang Y.-Y."/>
            <person name="Barron N."/>
            <person name="Manako K."/>
            <person name="Bowen J."/>
            <person name="Foster T."/>
            <person name="Erridge Z."/>
            <person name="Tiffin H."/>
            <person name="Waite C."/>
            <person name="Davies K."/>
            <person name="Grierson E."/>
            <person name="Laing W."/>
            <person name="Kirk R."/>
            <person name="Chen X."/>
            <person name="Wood M."/>
            <person name="Montefiori M."/>
            <person name="Brummell D."/>
            <person name="Schwinn K."/>
            <person name="Catanach A."/>
            <person name="Fullerton C."/>
            <person name="Li D."/>
            <person name="Meiyalaghan S."/>
            <person name="Nieuwenhuizen N."/>
            <person name="Read N."/>
            <person name="Prakash R."/>
            <person name="Hunter D."/>
            <person name="Zhang H."/>
            <person name="Mckenzie M."/>
            <person name="Knabel M."/>
            <person name="Harris A."/>
            <person name="Allan A."/>
            <person name="Chen A."/>
            <person name="Janssen B."/>
            <person name="Plunkett B."/>
            <person name="Dwamena C."/>
            <person name="Voogd C."/>
            <person name="Leif D."/>
            <person name="Lafferty D."/>
            <person name="Souleyre E."/>
            <person name="Varkonyi-Gasic E."/>
            <person name="Gambi F."/>
            <person name="Hanley J."/>
            <person name="Yao J.-L."/>
            <person name="Cheung J."/>
            <person name="David K."/>
            <person name="Warren B."/>
            <person name="Marsh K."/>
            <person name="Snowden K."/>
            <person name="Lin-Wang K."/>
            <person name="Brian L."/>
            <person name="Martinez-Sanchez M."/>
            <person name="Wang M."/>
            <person name="Ileperuma N."/>
            <person name="Macnee N."/>
            <person name="Campin R."/>
            <person name="Mcatee P."/>
            <person name="Drummond R."/>
            <person name="Espley R."/>
            <person name="Ireland H."/>
            <person name="Wu R."/>
            <person name="Atkinson R."/>
            <person name="Karunairetnam S."/>
            <person name="Bulley S."/>
            <person name="Chunkath S."/>
            <person name="Hanley Z."/>
            <person name="Storey R."/>
            <person name="Thrimawithana A."/>
            <person name="Thomson S."/>
            <person name="David C."/>
            <person name="Testolin R."/>
        </authorList>
    </citation>
    <scope>NUCLEOTIDE SEQUENCE [LARGE SCALE GENOMIC DNA]</scope>
    <source>
        <strain evidence="23">cv. Red5</strain>
        <tissue evidence="22">Young leaf</tissue>
    </source>
</reference>
<keyword evidence="9" id="KW-0677">Repeat</keyword>
<evidence type="ECO:0000256" key="20">
    <source>
        <dbReference type="SAM" id="SignalP"/>
    </source>
</evidence>
<organism evidence="22 23">
    <name type="scientific">Actinidia chinensis var. chinensis</name>
    <name type="common">Chinese soft-hair kiwi</name>
    <dbReference type="NCBI Taxonomy" id="1590841"/>
    <lineage>
        <taxon>Eukaryota</taxon>
        <taxon>Viridiplantae</taxon>
        <taxon>Streptophyta</taxon>
        <taxon>Embryophyta</taxon>
        <taxon>Tracheophyta</taxon>
        <taxon>Spermatophyta</taxon>
        <taxon>Magnoliopsida</taxon>
        <taxon>eudicotyledons</taxon>
        <taxon>Gunneridae</taxon>
        <taxon>Pentapetalae</taxon>
        <taxon>asterids</taxon>
        <taxon>Ericales</taxon>
        <taxon>Actinidiaceae</taxon>
        <taxon>Actinidia</taxon>
    </lineage>
</organism>
<feature type="domain" description="Protein kinase" evidence="21">
    <location>
        <begin position="332"/>
        <end position="616"/>
    </location>
</feature>
<evidence type="ECO:0000256" key="12">
    <source>
        <dbReference type="ARBA" id="ARBA00022840"/>
    </source>
</evidence>
<name>A0A2R6P4M1_ACTCC</name>
<dbReference type="PANTHER" id="PTHR48007">
    <property type="entry name" value="LEUCINE-RICH REPEAT RECEPTOR-LIKE PROTEIN KINASE PXC1"/>
    <property type="match status" value="1"/>
</dbReference>
<evidence type="ECO:0000256" key="19">
    <source>
        <dbReference type="SAM" id="Phobius"/>
    </source>
</evidence>
<dbReference type="Gene3D" id="3.80.10.10">
    <property type="entry name" value="Ribonuclease Inhibitor"/>
    <property type="match status" value="2"/>
</dbReference>
<keyword evidence="4" id="KW-0597">Phosphoprotein</keyword>
<dbReference type="InterPro" id="IPR001611">
    <property type="entry name" value="Leu-rich_rpt"/>
</dbReference>
<dbReference type="Pfam" id="PF00560">
    <property type="entry name" value="LRR_1"/>
    <property type="match status" value="1"/>
</dbReference>
<evidence type="ECO:0000313" key="23">
    <source>
        <dbReference type="Proteomes" id="UP000241394"/>
    </source>
</evidence>
<keyword evidence="6" id="KW-0808">Transferase</keyword>
<dbReference type="InterPro" id="IPR000719">
    <property type="entry name" value="Prot_kinase_dom"/>
</dbReference>
<dbReference type="InterPro" id="IPR011009">
    <property type="entry name" value="Kinase-like_dom_sf"/>
</dbReference>
<comment type="subcellular location">
    <subcellularLocation>
        <location evidence="1">Membrane</location>
        <topology evidence="1">Single-pass membrane protein</topology>
    </subcellularLocation>
</comment>
<evidence type="ECO:0000256" key="10">
    <source>
        <dbReference type="ARBA" id="ARBA00022741"/>
    </source>
</evidence>
<keyword evidence="23" id="KW-1185">Reference proteome</keyword>
<dbReference type="OMA" id="RAGNIWG"/>
<keyword evidence="11 22" id="KW-0418">Kinase</keyword>
<feature type="chain" id="PRO_5015322581" description="non-specific serine/threonine protein kinase" evidence="20">
    <location>
        <begin position="22"/>
        <end position="640"/>
    </location>
</feature>
<evidence type="ECO:0000256" key="5">
    <source>
        <dbReference type="ARBA" id="ARBA00022614"/>
    </source>
</evidence>
<dbReference type="Pfam" id="PF13855">
    <property type="entry name" value="LRR_8"/>
    <property type="match status" value="1"/>
</dbReference>
<evidence type="ECO:0000256" key="17">
    <source>
        <dbReference type="ARBA" id="ARBA00048679"/>
    </source>
</evidence>
<keyword evidence="13 19" id="KW-1133">Transmembrane helix</keyword>
<evidence type="ECO:0000256" key="9">
    <source>
        <dbReference type="ARBA" id="ARBA00022737"/>
    </source>
</evidence>
<feature type="signal peptide" evidence="20">
    <location>
        <begin position="1"/>
        <end position="21"/>
    </location>
</feature>
<dbReference type="InterPro" id="IPR032675">
    <property type="entry name" value="LRR_dom_sf"/>
</dbReference>
<feature type="compositionally biased region" description="Polar residues" evidence="18">
    <location>
        <begin position="297"/>
        <end position="312"/>
    </location>
</feature>
<evidence type="ECO:0000256" key="7">
    <source>
        <dbReference type="ARBA" id="ARBA00022692"/>
    </source>
</evidence>
<keyword evidence="12" id="KW-0067">ATP-binding</keyword>
<feature type="region of interest" description="Disordered" evidence="18">
    <location>
        <begin position="274"/>
        <end position="312"/>
    </location>
</feature>
<dbReference type="AlphaFoldDB" id="A0A2R6P4M1"/>
<proteinExistence type="inferred from homology"/>
<dbReference type="InterPro" id="IPR013210">
    <property type="entry name" value="LRR_N_plant-typ"/>
</dbReference>
<dbReference type="FunFam" id="1.10.510.10:FF:000480">
    <property type="entry name" value="Pollen receptor-like kinase 1"/>
    <property type="match status" value="1"/>
</dbReference>
<keyword evidence="15 22" id="KW-0675">Receptor</keyword>
<dbReference type="Gene3D" id="1.10.510.10">
    <property type="entry name" value="Transferase(Phosphotransferase) domain 1"/>
    <property type="match status" value="1"/>
</dbReference>
<dbReference type="Proteomes" id="UP000241394">
    <property type="component" value="Chromosome LG29"/>
</dbReference>
<dbReference type="STRING" id="1590841.A0A2R6P4M1"/>
<dbReference type="GO" id="GO:0016020">
    <property type="term" value="C:membrane"/>
    <property type="evidence" value="ECO:0007669"/>
    <property type="project" value="UniProtKB-SubCell"/>
</dbReference>
<evidence type="ECO:0000259" key="21">
    <source>
        <dbReference type="PROSITE" id="PS50011"/>
    </source>
</evidence>
<comment type="caution">
    <text evidence="22">The sequence shown here is derived from an EMBL/GenBank/DDBJ whole genome shotgun (WGS) entry which is preliminary data.</text>
</comment>
<evidence type="ECO:0000256" key="13">
    <source>
        <dbReference type="ARBA" id="ARBA00022989"/>
    </source>
</evidence>
<accession>A0A2R6P4M1</accession>
<dbReference type="PANTHER" id="PTHR48007:SF64">
    <property type="entry name" value="POLLEN RECEPTOR-LIKE KINASE 1"/>
    <property type="match status" value="1"/>
</dbReference>
<dbReference type="PROSITE" id="PS50011">
    <property type="entry name" value="PROTEIN_KINASE_DOM"/>
    <property type="match status" value="1"/>
</dbReference>
<dbReference type="GO" id="GO:0005524">
    <property type="term" value="F:ATP binding"/>
    <property type="evidence" value="ECO:0007669"/>
    <property type="project" value="UniProtKB-KW"/>
</dbReference>
<feature type="transmembrane region" description="Helical" evidence="19">
    <location>
        <begin position="240"/>
        <end position="264"/>
    </location>
</feature>
<sequence>MAPYNLPQSLVLIALLLQVTASYSKPESEILLGFKASLANNGALLSWNSSTTPCSGDKENWVGVLCDNGNVWGLKLENMGLSGVIDVEVIKELPGLRTISLMNNNFDGSFPSLKKLGALKSVYLSNNKFSGKIESNAFDGMQSLKKIHLANNQFKGLIPLSLTILPKLIEVSLAGNHFNGEIPDFKIGILKSINVSNNELEGQIPQSLSKMSMYSFSGNGNLCGAPLTSCSSSTSKKLPVVMIAMLAVSVLAALAAILAVILLLRRRHHTPLSVEAPPTVRGHKKADSADLDREEQGSSVHSTTSKKGENNSGKLTFLRDAAERFDLGDLLKASAEVLGSGYFGSSYKAALMTGKMMVVKRFRHMNNVGREEFQEHMRRLGRLGHTNLLPLVAFYYRKEEKLLVSEYVNNVSLAVHLHGNRSRGHPSPDWPTRLKIIKGVAKGLQYLYNELPSLIIPHGHLKSSNVLLNESFEPLLTDYGLVPVVNQEHAQEVMVAYKSPEHKQNGRVTKKTDVWSFGILIMETLTGKFPANYLQQGKGSDTDLVTWVNSMVREGSMGEVFDKDMGVTKNSEGEMMKLLKIGMACAEVDVEKRCDLKEAIEKIEEVKERDNDEEFYSSYTSEGDVKSSRGLSDDFSYSLS</sequence>
<dbReference type="Gene3D" id="3.30.200.20">
    <property type="entry name" value="Phosphorylase Kinase, domain 1"/>
    <property type="match status" value="1"/>
</dbReference>
<keyword evidence="5" id="KW-0433">Leucine-rich repeat</keyword>
<keyword evidence="10" id="KW-0547">Nucleotide-binding</keyword>
<comment type="similarity">
    <text evidence="2">Belongs to the protein kinase superfamily. Ser/Thr protein kinase family.</text>
</comment>
<dbReference type="GO" id="GO:0004674">
    <property type="term" value="F:protein serine/threonine kinase activity"/>
    <property type="evidence" value="ECO:0007669"/>
    <property type="project" value="UniProtKB-EC"/>
</dbReference>
<evidence type="ECO:0000256" key="6">
    <source>
        <dbReference type="ARBA" id="ARBA00022679"/>
    </source>
</evidence>
<comment type="catalytic activity">
    <reaction evidence="16">
        <text>L-threonyl-[protein] + ATP = O-phospho-L-threonyl-[protein] + ADP + H(+)</text>
        <dbReference type="Rhea" id="RHEA:46608"/>
        <dbReference type="Rhea" id="RHEA-COMP:11060"/>
        <dbReference type="Rhea" id="RHEA-COMP:11605"/>
        <dbReference type="ChEBI" id="CHEBI:15378"/>
        <dbReference type="ChEBI" id="CHEBI:30013"/>
        <dbReference type="ChEBI" id="CHEBI:30616"/>
        <dbReference type="ChEBI" id="CHEBI:61977"/>
        <dbReference type="ChEBI" id="CHEBI:456216"/>
        <dbReference type="EC" id="2.7.11.1"/>
    </reaction>
</comment>
<dbReference type="Gramene" id="PSR85228">
    <property type="protein sequence ID" value="PSR85228"/>
    <property type="gene ID" value="CEY00_Acc33213"/>
</dbReference>
<keyword evidence="7 19" id="KW-0812">Transmembrane</keyword>